<dbReference type="Gene3D" id="3.40.50.300">
    <property type="entry name" value="P-loop containing nucleotide triphosphate hydrolases"/>
    <property type="match status" value="1"/>
</dbReference>
<gene>
    <name evidence="3" type="ORF">SAMN04488530_102210</name>
</gene>
<dbReference type="Proteomes" id="UP000243255">
    <property type="component" value="Unassembled WGS sequence"/>
</dbReference>
<dbReference type="Pfam" id="PF00004">
    <property type="entry name" value="AAA"/>
    <property type="match status" value="1"/>
</dbReference>
<dbReference type="InterPro" id="IPR003593">
    <property type="entry name" value="AAA+_ATPase"/>
</dbReference>
<reference evidence="4" key="1">
    <citation type="submission" date="2016-11" db="EMBL/GenBank/DDBJ databases">
        <authorList>
            <person name="Varghese N."/>
            <person name="Submissions S."/>
        </authorList>
    </citation>
    <scope>NUCLEOTIDE SEQUENCE [LARGE SCALE GENOMIC DNA]</scope>
    <source>
        <strain evidence="4">DSM 2635</strain>
    </source>
</reference>
<dbReference type="CDD" id="cd19481">
    <property type="entry name" value="RecA-like_protease"/>
    <property type="match status" value="1"/>
</dbReference>
<dbReference type="SMART" id="SM00382">
    <property type="entry name" value="AAA"/>
    <property type="match status" value="1"/>
</dbReference>
<keyword evidence="1" id="KW-0175">Coiled coil</keyword>
<keyword evidence="4" id="KW-1185">Reference proteome</keyword>
<evidence type="ECO:0000313" key="3">
    <source>
        <dbReference type="EMBL" id="SHG50475.1"/>
    </source>
</evidence>
<dbReference type="STRING" id="1121321.SAMN04488530_102210"/>
<name>A0A1M5KCG0_9FIRM</name>
<feature type="domain" description="AAA+ ATPase" evidence="2">
    <location>
        <begin position="121"/>
        <end position="253"/>
    </location>
</feature>
<dbReference type="Gene3D" id="1.10.8.60">
    <property type="match status" value="1"/>
</dbReference>
<dbReference type="InterPro" id="IPR050168">
    <property type="entry name" value="AAA_ATPase_domain"/>
</dbReference>
<dbReference type="EMBL" id="FQWX01000002">
    <property type="protein sequence ID" value="SHG50475.1"/>
    <property type="molecule type" value="Genomic_DNA"/>
</dbReference>
<dbReference type="AlphaFoldDB" id="A0A1M5KCG0"/>
<dbReference type="RefSeq" id="WP_073123718.1">
    <property type="nucleotide sequence ID" value="NZ_BAABCH010000028.1"/>
</dbReference>
<dbReference type="PANTHER" id="PTHR23077">
    <property type="entry name" value="AAA-FAMILY ATPASE"/>
    <property type="match status" value="1"/>
</dbReference>
<dbReference type="GO" id="GO:0005524">
    <property type="term" value="F:ATP binding"/>
    <property type="evidence" value="ECO:0007669"/>
    <property type="project" value="InterPro"/>
</dbReference>
<proteinExistence type="predicted"/>
<organism evidence="3 4">
    <name type="scientific">Asaccharospora irregularis DSM 2635</name>
    <dbReference type="NCBI Taxonomy" id="1121321"/>
    <lineage>
        <taxon>Bacteria</taxon>
        <taxon>Bacillati</taxon>
        <taxon>Bacillota</taxon>
        <taxon>Clostridia</taxon>
        <taxon>Peptostreptococcales</taxon>
        <taxon>Peptostreptococcaceae</taxon>
        <taxon>Asaccharospora</taxon>
    </lineage>
</organism>
<sequence length="373" mass="42116">MKYSIEISKIIEGALKLDNLKVNSYTQLLIDKLKADGEAQDANRLSRILDMAQSKNLEPMNVGKSFKVPVDTESRVPIADTIMPLDAMEKVVFSEENSKNVDVFLLSYKNSDKLNAVGVGMSNTLLMYGPPGCGKTKTAHYIASKLNLPLVIARLDSMISSYLGTTSKNIRYLFEYAQKVPCVLFLDEFDAIAKARDDENELGELKRVVNSLLQNIDNMSENSLLIAATNHEELLDKAIWRRFDYKLKIDLPDRKAREALVEIFLGENLKLDSKDRSLISIALESMSGSDIEELIKKAIRKSIIFDYELSLKNIFDEIFEYRGFCANNCEDTKDVLKKQVRFLRELDEKIFSYIVIGNILGISKAQVGNILKG</sequence>
<feature type="coiled-coil region" evidence="1">
    <location>
        <begin position="195"/>
        <end position="222"/>
    </location>
</feature>
<evidence type="ECO:0000259" key="2">
    <source>
        <dbReference type="SMART" id="SM00382"/>
    </source>
</evidence>
<dbReference type="InterPro" id="IPR003959">
    <property type="entry name" value="ATPase_AAA_core"/>
</dbReference>
<evidence type="ECO:0000256" key="1">
    <source>
        <dbReference type="SAM" id="Coils"/>
    </source>
</evidence>
<dbReference type="GO" id="GO:0016887">
    <property type="term" value="F:ATP hydrolysis activity"/>
    <property type="evidence" value="ECO:0007669"/>
    <property type="project" value="InterPro"/>
</dbReference>
<dbReference type="InterPro" id="IPR027417">
    <property type="entry name" value="P-loop_NTPase"/>
</dbReference>
<dbReference type="OrthoDB" id="9809379at2"/>
<dbReference type="SUPFAM" id="SSF52540">
    <property type="entry name" value="P-loop containing nucleoside triphosphate hydrolases"/>
    <property type="match status" value="1"/>
</dbReference>
<evidence type="ECO:0000313" key="4">
    <source>
        <dbReference type="Proteomes" id="UP000243255"/>
    </source>
</evidence>
<dbReference type="PANTHER" id="PTHR23077:SF198">
    <property type="entry name" value="ATP-DEPENDENT ZINC METALLOPROTEASE FTSH"/>
    <property type="match status" value="1"/>
</dbReference>
<protein>
    <submittedName>
        <fullName evidence="3">ATPase family associated with various cellular activities (AAA)</fullName>
    </submittedName>
</protein>
<accession>A0A1M5KCG0</accession>